<evidence type="ECO:0000313" key="2">
    <source>
        <dbReference type="EMBL" id="CDI51048.1"/>
    </source>
</evidence>
<dbReference type="EMBL" id="HG529494">
    <property type="protein sequence ID" value="CDI51048.1"/>
    <property type="molecule type" value="Genomic_DNA"/>
</dbReference>
<evidence type="ECO:0000256" key="1">
    <source>
        <dbReference type="SAM" id="SignalP"/>
    </source>
</evidence>
<keyword evidence="1" id="KW-0732">Signal</keyword>
<sequence length="71" mass="7378">MFSMIGYFVALYSLAASASSALGLTQKEASTLQSISAAGQLIELDTLAEISEEHLESLDSAATPQAGQVKD</sequence>
<protein>
    <submittedName>
        <fullName evidence="2">Uncharacterized protein</fullName>
    </submittedName>
</protein>
<proteinExistence type="predicted"/>
<dbReference type="AlphaFoldDB" id="A0A077QXF7"/>
<reference evidence="2" key="1">
    <citation type="journal article" date="2014" name="Genome Biol. Evol.">
        <title>Gene Loss Rather Than Gene Gain Is Associated with a Host Jump from Monocots to Dicots in the Smut Fungus Melanopsichium pennsylvanicum.</title>
        <authorList>
            <person name="Sharma R."/>
            <person name="Mishra B."/>
            <person name="Runge F."/>
            <person name="Thines M."/>
        </authorList>
    </citation>
    <scope>NUCLEOTIDE SEQUENCE</scope>
    <source>
        <strain evidence="2">4</strain>
    </source>
</reference>
<accession>A0A077QXF7</accession>
<name>A0A077QXF7_9BASI</name>
<organism evidence="2">
    <name type="scientific">Melanopsichium pennsylvanicum 4</name>
    <dbReference type="NCBI Taxonomy" id="1398559"/>
    <lineage>
        <taxon>Eukaryota</taxon>
        <taxon>Fungi</taxon>
        <taxon>Dikarya</taxon>
        <taxon>Basidiomycota</taxon>
        <taxon>Ustilaginomycotina</taxon>
        <taxon>Ustilaginomycetes</taxon>
        <taxon>Ustilaginales</taxon>
        <taxon>Ustilaginaceae</taxon>
        <taxon>Melanopsichium</taxon>
    </lineage>
</organism>
<feature type="chain" id="PRO_5001722757" evidence="1">
    <location>
        <begin position="21"/>
        <end position="71"/>
    </location>
</feature>
<feature type="signal peptide" evidence="1">
    <location>
        <begin position="1"/>
        <end position="20"/>
    </location>
</feature>